<accession>A0ACD3SLS9</accession>
<evidence type="ECO:0000313" key="1">
    <source>
        <dbReference type="EMBL" id="TMS57156.1"/>
    </source>
</evidence>
<gene>
    <name evidence="1" type="ORF">MW7_014465</name>
</gene>
<proteinExistence type="predicted"/>
<organism evidence="1 2">
    <name type="scientific">Imbroritus primus</name>
    <dbReference type="NCBI Taxonomy" id="3058603"/>
    <lineage>
        <taxon>Bacteria</taxon>
        <taxon>Pseudomonadati</taxon>
        <taxon>Pseudomonadota</taxon>
        <taxon>Betaproteobacteria</taxon>
        <taxon>Burkholderiales</taxon>
        <taxon>Burkholderiaceae</taxon>
        <taxon>Imbroritus</taxon>
    </lineage>
</organism>
<comment type="caution">
    <text evidence="1">The sequence shown here is derived from an EMBL/GenBank/DDBJ whole genome shotgun (WGS) entry which is preliminary data.</text>
</comment>
<sequence>MDLHRLPPLSALRAFAVAARYESFSTAAKALFVTHGAVSHQIRALEDELGVALFERHGKRVRLTSAGRKYAERVDEALVRLAEATRAVRAGNRDHRLTISTMPSFAARWLTPRIGEFIEQHPELELELLSSHTLVDFTREDVDVAIRMGSGQYPGLYVEKLLDDVFFPACSPTFRGGRLPQKPADLRGMTLLRSDNEPWRPWFQAAGLDWAEPRGGAMYEDSSLLLLAAAQGQGVALVRSSLAYNELASGKLVRLFDIAVPCPWEYYFVCPPPLLETAKMQAFRTWLLPAFAAFAEQLGEGGYHTPADGA</sequence>
<reference evidence="1" key="1">
    <citation type="submission" date="2019-05" db="EMBL/GenBank/DDBJ databases">
        <title>Revised genome assembly of Burkholderiaceae (previously Ralstonia) sp. PBA.</title>
        <authorList>
            <person name="Gan H.M."/>
        </authorList>
    </citation>
    <scope>NUCLEOTIDE SEQUENCE</scope>
    <source>
        <strain evidence="1">PBA</strain>
    </source>
</reference>
<evidence type="ECO:0000313" key="2">
    <source>
        <dbReference type="Proteomes" id="UP000004277"/>
    </source>
</evidence>
<dbReference type="EMBL" id="AKCV02000025">
    <property type="protein sequence ID" value="TMS57156.1"/>
    <property type="molecule type" value="Genomic_DNA"/>
</dbReference>
<name>A0ACD3SLS9_9BURK</name>
<keyword evidence="2" id="KW-1185">Reference proteome</keyword>
<dbReference type="Proteomes" id="UP000004277">
    <property type="component" value="Unassembled WGS sequence"/>
</dbReference>
<protein>
    <submittedName>
        <fullName evidence="1">Transcriptional regulator GcvA</fullName>
    </submittedName>
</protein>